<dbReference type="Pfam" id="PF00440">
    <property type="entry name" value="TetR_N"/>
    <property type="match status" value="1"/>
</dbReference>
<dbReference type="Pfam" id="PF17932">
    <property type="entry name" value="TetR_C_24"/>
    <property type="match status" value="1"/>
</dbReference>
<organism evidence="4 5">
    <name type="scientific">Jeotgalibacillus proteolyticus</name>
    <dbReference type="NCBI Taxonomy" id="2082395"/>
    <lineage>
        <taxon>Bacteria</taxon>
        <taxon>Bacillati</taxon>
        <taxon>Bacillota</taxon>
        <taxon>Bacilli</taxon>
        <taxon>Bacillales</taxon>
        <taxon>Caryophanaceae</taxon>
        <taxon>Jeotgalibacillus</taxon>
    </lineage>
</organism>
<dbReference type="OrthoDB" id="9814200at2"/>
<dbReference type="InterPro" id="IPR041490">
    <property type="entry name" value="KstR2_TetR_C"/>
</dbReference>
<dbReference type="PANTHER" id="PTHR43479:SF11">
    <property type="entry name" value="ACREF_ENVCD OPERON REPRESSOR-RELATED"/>
    <property type="match status" value="1"/>
</dbReference>
<feature type="DNA-binding region" description="H-T-H motif" evidence="2">
    <location>
        <begin position="22"/>
        <end position="41"/>
    </location>
</feature>
<proteinExistence type="predicted"/>
<dbReference type="InterPro" id="IPR009057">
    <property type="entry name" value="Homeodomain-like_sf"/>
</dbReference>
<keyword evidence="1 2" id="KW-0238">DNA-binding</keyword>
<dbReference type="InterPro" id="IPR050624">
    <property type="entry name" value="HTH-type_Tx_Regulator"/>
</dbReference>
<dbReference type="InterPro" id="IPR023772">
    <property type="entry name" value="DNA-bd_HTH_TetR-type_CS"/>
</dbReference>
<dbReference type="InterPro" id="IPR036271">
    <property type="entry name" value="Tet_transcr_reg_TetR-rel_C_sf"/>
</dbReference>
<dbReference type="Proteomes" id="UP000239047">
    <property type="component" value="Unassembled WGS sequence"/>
</dbReference>
<dbReference type="PANTHER" id="PTHR43479">
    <property type="entry name" value="ACREF/ENVCD OPERON REPRESSOR-RELATED"/>
    <property type="match status" value="1"/>
</dbReference>
<comment type="caution">
    <text evidence="4">The sequence shown here is derived from an EMBL/GenBank/DDBJ whole genome shotgun (WGS) entry which is preliminary data.</text>
</comment>
<evidence type="ECO:0000256" key="2">
    <source>
        <dbReference type="PROSITE-ProRule" id="PRU00335"/>
    </source>
</evidence>
<dbReference type="AlphaFoldDB" id="A0A2S5G8Q3"/>
<evidence type="ECO:0000256" key="1">
    <source>
        <dbReference type="ARBA" id="ARBA00023125"/>
    </source>
</evidence>
<dbReference type="RefSeq" id="WP_104059032.1">
    <property type="nucleotide sequence ID" value="NZ_PREZ01000006.1"/>
</dbReference>
<reference evidence="4 5" key="1">
    <citation type="submission" date="2018-02" db="EMBL/GenBank/DDBJ databases">
        <title>Jeotgalibacillus proteolyticum sp. nov. a protease producing bacterium isolated from ocean sediments of Laizhou Bay.</title>
        <authorList>
            <person name="Li Y."/>
        </authorList>
    </citation>
    <scope>NUCLEOTIDE SEQUENCE [LARGE SCALE GENOMIC DNA]</scope>
    <source>
        <strain evidence="4 5">22-7</strain>
    </source>
</reference>
<dbReference type="SUPFAM" id="SSF46689">
    <property type="entry name" value="Homeodomain-like"/>
    <property type="match status" value="1"/>
</dbReference>
<dbReference type="Gene3D" id="1.10.10.60">
    <property type="entry name" value="Homeodomain-like"/>
    <property type="match status" value="1"/>
</dbReference>
<dbReference type="PROSITE" id="PS01081">
    <property type="entry name" value="HTH_TETR_1"/>
    <property type="match status" value="1"/>
</dbReference>
<name>A0A2S5G8Q3_9BACL</name>
<sequence>MKEKMTEQSIKLFEKKGFSETSIQDIVEANGVTKGTFYYYFSSKEELLMDIHLRYIDDLLLNQEKIVNDDSKSCKTKLYDIIYMLISNIKTQGASAKVFFREMRNLNEEHLSEIIPKRDQFRLTIEGLLLEGIEKEEFRKDLNAPIATFGVLGMANWSYQWYNPEGAASEEEVARTFTDMILKGIDQ</sequence>
<dbReference type="InterPro" id="IPR001647">
    <property type="entry name" value="HTH_TetR"/>
</dbReference>
<dbReference type="EMBL" id="PREZ01000006">
    <property type="protein sequence ID" value="PPA69294.1"/>
    <property type="molecule type" value="Genomic_DNA"/>
</dbReference>
<evidence type="ECO:0000313" key="5">
    <source>
        <dbReference type="Proteomes" id="UP000239047"/>
    </source>
</evidence>
<keyword evidence="5" id="KW-1185">Reference proteome</keyword>
<evidence type="ECO:0000313" key="4">
    <source>
        <dbReference type="EMBL" id="PPA69294.1"/>
    </source>
</evidence>
<gene>
    <name evidence="4" type="ORF">C4B60_15960</name>
</gene>
<dbReference type="GO" id="GO:0003677">
    <property type="term" value="F:DNA binding"/>
    <property type="evidence" value="ECO:0007669"/>
    <property type="project" value="UniProtKB-UniRule"/>
</dbReference>
<dbReference type="PROSITE" id="PS50977">
    <property type="entry name" value="HTH_TETR_2"/>
    <property type="match status" value="1"/>
</dbReference>
<protein>
    <submittedName>
        <fullName evidence="4">TetR family transcriptional regulator</fullName>
    </submittedName>
</protein>
<evidence type="ECO:0000259" key="3">
    <source>
        <dbReference type="PROSITE" id="PS50977"/>
    </source>
</evidence>
<dbReference type="PRINTS" id="PR00455">
    <property type="entry name" value="HTHTETR"/>
</dbReference>
<feature type="domain" description="HTH tetR-type" evidence="3">
    <location>
        <begin position="1"/>
        <end position="59"/>
    </location>
</feature>
<dbReference type="Gene3D" id="1.10.357.10">
    <property type="entry name" value="Tetracycline Repressor, domain 2"/>
    <property type="match status" value="1"/>
</dbReference>
<accession>A0A2S5G8Q3</accession>
<dbReference type="SUPFAM" id="SSF48498">
    <property type="entry name" value="Tetracyclin repressor-like, C-terminal domain"/>
    <property type="match status" value="1"/>
</dbReference>